<sequence>MSLAYLIRRLLQAIAVIVGVSVIVFVMVHLLPGGPARAILGPQATPIQVKDFIVANGYNKPLFVQYVNYLLQLLHGNLGYSYTQNAPVRTLIGQALPKTALLVALAYGFSVIIGVPLGIWQAAHRDSALDHSLTSIELTGYSMPLFWLGLLLIDGLAVALHLFPPQGPQGATISASFSDPVALVLPVLSLVITVFGSFARFARSAALDSLAQDYIRTARAKGLSRRQVLTRHVLRNSILPLISLIGLILPLVIAGALVVEQVFNYPGMGLLFWNAAISRDYPVVMGVALVVAVATVLGSLVADILYRLADPRVSY</sequence>
<dbReference type="Pfam" id="PF19300">
    <property type="entry name" value="BPD_transp_1_N"/>
    <property type="match status" value="1"/>
</dbReference>
<keyword evidence="3" id="KW-1003">Cell membrane</keyword>
<evidence type="ECO:0000256" key="5">
    <source>
        <dbReference type="ARBA" id="ARBA00022989"/>
    </source>
</evidence>
<dbReference type="InterPro" id="IPR045621">
    <property type="entry name" value="BPD_transp_1_N"/>
</dbReference>
<proteinExistence type="inferred from homology"/>
<dbReference type="CDD" id="cd06261">
    <property type="entry name" value="TM_PBP2"/>
    <property type="match status" value="1"/>
</dbReference>
<evidence type="ECO:0000256" key="3">
    <source>
        <dbReference type="ARBA" id="ARBA00022475"/>
    </source>
</evidence>
<name>A0ABV3Y4H6_9ACTN</name>
<feature type="transmembrane region" description="Helical" evidence="7">
    <location>
        <begin position="12"/>
        <end position="31"/>
    </location>
</feature>
<dbReference type="PANTHER" id="PTHR43163:SF6">
    <property type="entry name" value="DIPEPTIDE TRANSPORT SYSTEM PERMEASE PROTEIN DPPB-RELATED"/>
    <property type="match status" value="1"/>
</dbReference>
<evidence type="ECO:0000256" key="1">
    <source>
        <dbReference type="ARBA" id="ARBA00004651"/>
    </source>
</evidence>
<comment type="subcellular location">
    <subcellularLocation>
        <location evidence="1 7">Cell membrane</location>
        <topology evidence="1 7">Multi-pass membrane protein</topology>
    </subcellularLocation>
</comment>
<evidence type="ECO:0000256" key="7">
    <source>
        <dbReference type="RuleBase" id="RU363032"/>
    </source>
</evidence>
<keyword evidence="10" id="KW-1185">Reference proteome</keyword>
<keyword evidence="5 7" id="KW-1133">Transmembrane helix</keyword>
<feature type="transmembrane region" description="Helical" evidence="7">
    <location>
        <begin position="100"/>
        <end position="123"/>
    </location>
</feature>
<protein>
    <submittedName>
        <fullName evidence="9">ABC transporter permease</fullName>
    </submittedName>
</protein>
<dbReference type="PANTHER" id="PTHR43163">
    <property type="entry name" value="DIPEPTIDE TRANSPORT SYSTEM PERMEASE PROTEIN DPPB-RELATED"/>
    <property type="match status" value="1"/>
</dbReference>
<evidence type="ECO:0000259" key="8">
    <source>
        <dbReference type="PROSITE" id="PS50928"/>
    </source>
</evidence>
<comment type="similarity">
    <text evidence="7">Belongs to the binding-protein-dependent transport system permease family.</text>
</comment>
<feature type="transmembrane region" description="Helical" evidence="7">
    <location>
        <begin position="183"/>
        <end position="202"/>
    </location>
</feature>
<feature type="transmembrane region" description="Helical" evidence="7">
    <location>
        <begin position="144"/>
        <end position="163"/>
    </location>
</feature>
<evidence type="ECO:0000256" key="6">
    <source>
        <dbReference type="ARBA" id="ARBA00023136"/>
    </source>
</evidence>
<dbReference type="PROSITE" id="PS50928">
    <property type="entry name" value="ABC_TM1"/>
    <property type="match status" value="1"/>
</dbReference>
<evidence type="ECO:0000313" key="9">
    <source>
        <dbReference type="EMBL" id="MEX6430300.1"/>
    </source>
</evidence>
<accession>A0ABV3Y4H6</accession>
<dbReference type="EMBL" id="JBFSHR010000045">
    <property type="protein sequence ID" value="MEX6430300.1"/>
    <property type="molecule type" value="Genomic_DNA"/>
</dbReference>
<feature type="transmembrane region" description="Helical" evidence="7">
    <location>
        <begin position="238"/>
        <end position="263"/>
    </location>
</feature>
<evidence type="ECO:0000256" key="4">
    <source>
        <dbReference type="ARBA" id="ARBA00022692"/>
    </source>
</evidence>
<keyword evidence="4 7" id="KW-0812">Transmembrane</keyword>
<dbReference type="SUPFAM" id="SSF161098">
    <property type="entry name" value="MetI-like"/>
    <property type="match status" value="1"/>
</dbReference>
<keyword evidence="6 7" id="KW-0472">Membrane</keyword>
<organism evidence="9 10">
    <name type="scientific">Ferrimicrobium acidiphilum</name>
    <dbReference type="NCBI Taxonomy" id="121039"/>
    <lineage>
        <taxon>Bacteria</taxon>
        <taxon>Bacillati</taxon>
        <taxon>Actinomycetota</taxon>
        <taxon>Acidimicrobiia</taxon>
        <taxon>Acidimicrobiales</taxon>
        <taxon>Acidimicrobiaceae</taxon>
        <taxon>Ferrimicrobium</taxon>
    </lineage>
</organism>
<dbReference type="InterPro" id="IPR000515">
    <property type="entry name" value="MetI-like"/>
</dbReference>
<evidence type="ECO:0000256" key="2">
    <source>
        <dbReference type="ARBA" id="ARBA00022448"/>
    </source>
</evidence>
<feature type="transmembrane region" description="Helical" evidence="7">
    <location>
        <begin position="283"/>
        <end position="306"/>
    </location>
</feature>
<gene>
    <name evidence="9" type="ORF">AB6A68_10725</name>
</gene>
<dbReference type="Pfam" id="PF00528">
    <property type="entry name" value="BPD_transp_1"/>
    <property type="match status" value="1"/>
</dbReference>
<dbReference type="Proteomes" id="UP001560267">
    <property type="component" value="Unassembled WGS sequence"/>
</dbReference>
<evidence type="ECO:0000313" key="10">
    <source>
        <dbReference type="Proteomes" id="UP001560267"/>
    </source>
</evidence>
<dbReference type="Gene3D" id="1.10.3720.10">
    <property type="entry name" value="MetI-like"/>
    <property type="match status" value="1"/>
</dbReference>
<reference evidence="9 10" key="1">
    <citation type="submission" date="2024-07" db="EMBL/GenBank/DDBJ databases">
        <title>Draft Genome Sequence of Ferrimicrobium acidiphilum Strain YE2023, Isolated from a Pulp of Bioleach Reactor.</title>
        <authorList>
            <person name="Elkina Y.A."/>
            <person name="Bulaeva A.G."/>
            <person name="Beletsky A.V."/>
            <person name="Mardanov A.V."/>
        </authorList>
    </citation>
    <scope>NUCLEOTIDE SEQUENCE [LARGE SCALE GENOMIC DNA]</scope>
    <source>
        <strain evidence="9 10">YE2023</strain>
    </source>
</reference>
<dbReference type="InterPro" id="IPR035906">
    <property type="entry name" value="MetI-like_sf"/>
</dbReference>
<dbReference type="RefSeq" id="WP_298344552.1">
    <property type="nucleotide sequence ID" value="NZ_JBFSHR010000045.1"/>
</dbReference>
<comment type="caution">
    <text evidence="9">The sequence shown here is derived from an EMBL/GenBank/DDBJ whole genome shotgun (WGS) entry which is preliminary data.</text>
</comment>
<feature type="domain" description="ABC transmembrane type-1" evidence="8">
    <location>
        <begin position="96"/>
        <end position="302"/>
    </location>
</feature>
<keyword evidence="2 7" id="KW-0813">Transport</keyword>